<reference evidence="1" key="1">
    <citation type="journal article" date="2022" name="Int. J. Mol. Sci.">
        <title>Draft Genome of Tanacetum Coccineum: Genomic Comparison of Closely Related Tanacetum-Family Plants.</title>
        <authorList>
            <person name="Yamashiro T."/>
            <person name="Shiraishi A."/>
            <person name="Nakayama K."/>
            <person name="Satake H."/>
        </authorList>
    </citation>
    <scope>NUCLEOTIDE SEQUENCE</scope>
</reference>
<reference evidence="1" key="2">
    <citation type="submission" date="2022-01" db="EMBL/GenBank/DDBJ databases">
        <authorList>
            <person name="Yamashiro T."/>
            <person name="Shiraishi A."/>
            <person name="Satake H."/>
            <person name="Nakayama K."/>
        </authorList>
    </citation>
    <scope>NUCLEOTIDE SEQUENCE</scope>
</reference>
<dbReference type="EMBL" id="BQNB010011782">
    <property type="protein sequence ID" value="GJS95096.1"/>
    <property type="molecule type" value="Genomic_DNA"/>
</dbReference>
<sequence length="263" mass="30572">MCFLSPDPILLTRSLTKELLTPFKDPEKEFRSSRKLFKTLSLDESRSPVSDIFFDLEENSEEEVAETMARTMEQYMSKTRADYGSRIARPKIIIYTKDQDSELVFKELVPPIIVCRFTFSEASWRRRGKIKLWDAIHCKKVRTTDGHTKFVGTLAWSSSMLYSGSHDTSILQRDPRAHKSFDSELNGPKSGRSKKWSQVRGGIPAIPDQTQFDALKIQWEMWTRTQILYNQLILRQKYHMRRAGGQNTEDLLHTLLRLKYDGG</sequence>
<dbReference type="Proteomes" id="UP001151760">
    <property type="component" value="Unassembled WGS sequence"/>
</dbReference>
<name>A0ABQ5A025_9ASTR</name>
<gene>
    <name evidence="1" type="ORF">Tco_0802064</name>
</gene>
<dbReference type="Gene3D" id="2.130.10.10">
    <property type="entry name" value="YVTN repeat-like/Quinoprotein amine dehydrogenase"/>
    <property type="match status" value="1"/>
</dbReference>
<evidence type="ECO:0000313" key="2">
    <source>
        <dbReference type="Proteomes" id="UP001151760"/>
    </source>
</evidence>
<dbReference type="SUPFAM" id="SSF50978">
    <property type="entry name" value="WD40 repeat-like"/>
    <property type="match status" value="1"/>
</dbReference>
<comment type="caution">
    <text evidence="1">The sequence shown here is derived from an EMBL/GenBank/DDBJ whole genome shotgun (WGS) entry which is preliminary data.</text>
</comment>
<protein>
    <submittedName>
        <fullName evidence="1">Uncharacterized protein</fullName>
    </submittedName>
</protein>
<organism evidence="1 2">
    <name type="scientific">Tanacetum coccineum</name>
    <dbReference type="NCBI Taxonomy" id="301880"/>
    <lineage>
        <taxon>Eukaryota</taxon>
        <taxon>Viridiplantae</taxon>
        <taxon>Streptophyta</taxon>
        <taxon>Embryophyta</taxon>
        <taxon>Tracheophyta</taxon>
        <taxon>Spermatophyta</taxon>
        <taxon>Magnoliopsida</taxon>
        <taxon>eudicotyledons</taxon>
        <taxon>Gunneridae</taxon>
        <taxon>Pentapetalae</taxon>
        <taxon>asterids</taxon>
        <taxon>campanulids</taxon>
        <taxon>Asterales</taxon>
        <taxon>Asteraceae</taxon>
        <taxon>Asteroideae</taxon>
        <taxon>Anthemideae</taxon>
        <taxon>Anthemidinae</taxon>
        <taxon>Tanacetum</taxon>
    </lineage>
</organism>
<evidence type="ECO:0000313" key="1">
    <source>
        <dbReference type="EMBL" id="GJS95096.1"/>
    </source>
</evidence>
<dbReference type="InterPro" id="IPR015943">
    <property type="entry name" value="WD40/YVTN_repeat-like_dom_sf"/>
</dbReference>
<dbReference type="InterPro" id="IPR036322">
    <property type="entry name" value="WD40_repeat_dom_sf"/>
</dbReference>
<keyword evidence="2" id="KW-1185">Reference proteome</keyword>
<proteinExistence type="predicted"/>
<accession>A0ABQ5A025</accession>